<feature type="transmembrane region" description="Helical" evidence="6">
    <location>
        <begin position="25"/>
        <end position="43"/>
    </location>
</feature>
<dbReference type="PANTHER" id="PTHR11101:SF80">
    <property type="entry name" value="PHOSPHATE TRANSPORTER"/>
    <property type="match status" value="1"/>
</dbReference>
<evidence type="ECO:0000313" key="8">
    <source>
        <dbReference type="Proteomes" id="UP000317369"/>
    </source>
</evidence>
<evidence type="ECO:0000256" key="3">
    <source>
        <dbReference type="ARBA" id="ARBA00022692"/>
    </source>
</evidence>
<comment type="subcellular location">
    <subcellularLocation>
        <location evidence="1 6">Membrane</location>
        <topology evidence="1 6">Multi-pass membrane protein</topology>
    </subcellularLocation>
</comment>
<gene>
    <name evidence="7" type="primary">cysP</name>
    <name evidence="7" type="ORF">KS4_04790</name>
</gene>
<dbReference type="KEGG" id="pcor:KS4_04790"/>
<evidence type="ECO:0000256" key="2">
    <source>
        <dbReference type="ARBA" id="ARBA00022448"/>
    </source>
</evidence>
<dbReference type="AlphaFoldDB" id="A0A517YQF7"/>
<dbReference type="Pfam" id="PF01384">
    <property type="entry name" value="PHO4"/>
    <property type="match status" value="1"/>
</dbReference>
<dbReference type="PANTHER" id="PTHR11101">
    <property type="entry name" value="PHOSPHATE TRANSPORTER"/>
    <property type="match status" value="1"/>
</dbReference>
<feature type="transmembrane region" description="Helical" evidence="6">
    <location>
        <begin position="257"/>
        <end position="281"/>
    </location>
</feature>
<keyword evidence="6" id="KW-0592">Phosphate transport</keyword>
<reference evidence="7 8" key="1">
    <citation type="submission" date="2019-02" db="EMBL/GenBank/DDBJ databases">
        <title>Deep-cultivation of Planctomycetes and their phenomic and genomic characterization uncovers novel biology.</title>
        <authorList>
            <person name="Wiegand S."/>
            <person name="Jogler M."/>
            <person name="Boedeker C."/>
            <person name="Pinto D."/>
            <person name="Vollmers J."/>
            <person name="Rivas-Marin E."/>
            <person name="Kohn T."/>
            <person name="Peeters S.H."/>
            <person name="Heuer A."/>
            <person name="Rast P."/>
            <person name="Oberbeckmann S."/>
            <person name="Bunk B."/>
            <person name="Jeske O."/>
            <person name="Meyerdierks A."/>
            <person name="Storesund J.E."/>
            <person name="Kallscheuer N."/>
            <person name="Luecker S."/>
            <person name="Lage O.M."/>
            <person name="Pohl T."/>
            <person name="Merkel B.J."/>
            <person name="Hornburger P."/>
            <person name="Mueller R.-W."/>
            <person name="Bruemmer F."/>
            <person name="Labrenz M."/>
            <person name="Spormann A.M."/>
            <person name="Op den Camp H."/>
            <person name="Overmann J."/>
            <person name="Amann R."/>
            <person name="Jetten M.S.M."/>
            <person name="Mascher T."/>
            <person name="Medema M.H."/>
            <person name="Devos D.P."/>
            <person name="Kaster A.-K."/>
            <person name="Ovreas L."/>
            <person name="Rohde M."/>
            <person name="Galperin M.Y."/>
            <person name="Jogler C."/>
        </authorList>
    </citation>
    <scope>NUCLEOTIDE SEQUENCE [LARGE SCALE GENOMIC DNA]</scope>
    <source>
        <strain evidence="7 8">KS4</strain>
    </source>
</reference>
<keyword evidence="2 6" id="KW-0813">Transport</keyword>
<comment type="similarity">
    <text evidence="6">Belongs to the inorganic phosphate transporter (PiT) (TC 2.A.20) family.</text>
</comment>
<feature type="transmembrane region" description="Helical" evidence="6">
    <location>
        <begin position="447"/>
        <end position="465"/>
    </location>
</feature>
<dbReference type="Proteomes" id="UP000317369">
    <property type="component" value="Chromosome"/>
</dbReference>
<evidence type="ECO:0000256" key="4">
    <source>
        <dbReference type="ARBA" id="ARBA00022989"/>
    </source>
</evidence>
<proteinExistence type="inferred from homology"/>
<feature type="transmembrane region" description="Helical" evidence="6">
    <location>
        <begin position="359"/>
        <end position="377"/>
    </location>
</feature>
<feature type="transmembrane region" description="Helical" evidence="6">
    <location>
        <begin position="209"/>
        <end position="227"/>
    </location>
</feature>
<dbReference type="InterPro" id="IPR001204">
    <property type="entry name" value="Phos_transporter"/>
</dbReference>
<feature type="transmembrane region" description="Helical" evidence="6">
    <location>
        <begin position="105"/>
        <end position="127"/>
    </location>
</feature>
<name>A0A517YQF7_9BACT</name>
<evidence type="ECO:0000256" key="6">
    <source>
        <dbReference type="RuleBase" id="RU363058"/>
    </source>
</evidence>
<feature type="transmembrane region" description="Helical" evidence="6">
    <location>
        <begin position="167"/>
        <end position="189"/>
    </location>
</feature>
<keyword evidence="4 6" id="KW-1133">Transmembrane helix</keyword>
<dbReference type="GO" id="GO:0016020">
    <property type="term" value="C:membrane"/>
    <property type="evidence" value="ECO:0007669"/>
    <property type="project" value="UniProtKB-SubCell"/>
</dbReference>
<dbReference type="RefSeq" id="WP_200761479.1">
    <property type="nucleotide sequence ID" value="NZ_CP036425.1"/>
</dbReference>
<keyword evidence="3 6" id="KW-0812">Transmembrane</keyword>
<evidence type="ECO:0000313" key="7">
    <source>
        <dbReference type="EMBL" id="QDU32447.1"/>
    </source>
</evidence>
<keyword evidence="5 6" id="KW-0472">Membrane</keyword>
<dbReference type="GO" id="GO:0035435">
    <property type="term" value="P:phosphate ion transmembrane transport"/>
    <property type="evidence" value="ECO:0007669"/>
    <property type="project" value="TreeGrafter"/>
</dbReference>
<protein>
    <recommendedName>
        <fullName evidence="6">Phosphate transporter</fullName>
    </recommendedName>
</protein>
<evidence type="ECO:0000256" key="5">
    <source>
        <dbReference type="ARBA" id="ARBA00023136"/>
    </source>
</evidence>
<feature type="transmembrane region" description="Helical" evidence="6">
    <location>
        <begin position="496"/>
        <end position="517"/>
    </location>
</feature>
<organism evidence="7 8">
    <name type="scientific">Poriferisphaera corsica</name>
    <dbReference type="NCBI Taxonomy" id="2528020"/>
    <lineage>
        <taxon>Bacteria</taxon>
        <taxon>Pseudomonadati</taxon>
        <taxon>Planctomycetota</taxon>
        <taxon>Phycisphaerae</taxon>
        <taxon>Phycisphaerales</taxon>
        <taxon>Phycisphaeraceae</taxon>
        <taxon>Poriferisphaera</taxon>
    </lineage>
</organism>
<dbReference type="EMBL" id="CP036425">
    <property type="protein sequence ID" value="QDU32447.1"/>
    <property type="molecule type" value="Genomic_DNA"/>
</dbReference>
<feature type="transmembrane region" description="Helical" evidence="6">
    <location>
        <begin position="139"/>
        <end position="161"/>
    </location>
</feature>
<evidence type="ECO:0000256" key="1">
    <source>
        <dbReference type="ARBA" id="ARBA00004141"/>
    </source>
</evidence>
<feature type="transmembrane region" description="Helical" evidence="6">
    <location>
        <begin position="64"/>
        <end position="85"/>
    </location>
</feature>
<keyword evidence="8" id="KW-1185">Reference proteome</keyword>
<dbReference type="GO" id="GO:0005315">
    <property type="term" value="F:phosphate transmembrane transporter activity"/>
    <property type="evidence" value="ECO:0007669"/>
    <property type="project" value="InterPro"/>
</dbReference>
<accession>A0A517YQF7</accession>
<feature type="transmembrane region" description="Helical" evidence="6">
    <location>
        <begin position="408"/>
        <end position="426"/>
    </location>
</feature>
<sequence length="522" mass="56047">MNTFAIIQTLSVFDWFTGMQPTSQILVIIALAFGFYMAWNIGANDVANAMGTSVGSGALTLKKAIIVAAIFEFAGAYFVGSSVSNTIRKGIFDPALINEFYGEDGYLILAIGMIASLLAAGVWLQLASYFGWPVSTTHSIVGAVVGFGCVALGPTAINWGITDFSGVTAIASSWIISPVLAAAVSYLLFRIILKLIFFQPNPVKAAKKVAPFLVFITMFVMIAVTSFKGLKAFWKDAAWLENIQYFSNHKLGPTHPVALLITMAFAVITGVIGTVITSFMIRKIEDDPVESTQHFESVYVKRSVDKARKHLRRISSNTTGTNSSEASDLLMQLETLSSNIEKRSDPELTKSALQKVERIFVYLQILSACFVAFSHGANDVANAIGPLSAAVQTLHEGAIIAKSHVPEWALILGGVGIVIGLATWGWRVMETIGRRITELTPTRGFTAEFAAAITILIASLAGMPISTTHTLVGAVLGVGLARGIGAINLNTIRDIFASWIITIPAGACLAILFFYALKICFI</sequence>